<keyword evidence="3" id="KW-1185">Reference proteome</keyword>
<name>A0ABV5G577_9MICC</name>
<comment type="caution">
    <text evidence="2">The sequence shown here is derived from an EMBL/GenBank/DDBJ whole genome shotgun (WGS) entry which is preliminary data.</text>
</comment>
<accession>A0ABV5G577</accession>
<dbReference type="EMBL" id="JBHMFI010000001">
    <property type="protein sequence ID" value="MFB9074062.1"/>
    <property type="molecule type" value="Genomic_DNA"/>
</dbReference>
<reference evidence="2 3" key="1">
    <citation type="submission" date="2024-09" db="EMBL/GenBank/DDBJ databases">
        <authorList>
            <person name="Sun Q."/>
            <person name="Mori K."/>
        </authorList>
    </citation>
    <scope>NUCLEOTIDE SEQUENCE [LARGE SCALE GENOMIC DNA]</scope>
    <source>
        <strain evidence="2 3">CCM 7609</strain>
    </source>
</reference>
<proteinExistence type="predicted"/>
<protein>
    <submittedName>
        <fullName evidence="2">Uncharacterized protein</fullName>
    </submittedName>
</protein>
<evidence type="ECO:0000256" key="1">
    <source>
        <dbReference type="SAM" id="MobiDB-lite"/>
    </source>
</evidence>
<feature type="region of interest" description="Disordered" evidence="1">
    <location>
        <begin position="1"/>
        <end position="46"/>
    </location>
</feature>
<gene>
    <name evidence="2" type="ORF">ACFFX0_23845</name>
</gene>
<dbReference type="Proteomes" id="UP001589575">
    <property type="component" value="Unassembled WGS sequence"/>
</dbReference>
<evidence type="ECO:0000313" key="3">
    <source>
        <dbReference type="Proteomes" id="UP001589575"/>
    </source>
</evidence>
<organism evidence="2 3">
    <name type="scientific">Citricoccus parietis</name>
    <dbReference type="NCBI Taxonomy" id="592307"/>
    <lineage>
        <taxon>Bacteria</taxon>
        <taxon>Bacillati</taxon>
        <taxon>Actinomycetota</taxon>
        <taxon>Actinomycetes</taxon>
        <taxon>Micrococcales</taxon>
        <taxon>Micrococcaceae</taxon>
        <taxon>Citricoccus</taxon>
    </lineage>
</organism>
<evidence type="ECO:0000313" key="2">
    <source>
        <dbReference type="EMBL" id="MFB9074062.1"/>
    </source>
</evidence>
<feature type="compositionally biased region" description="Basic and acidic residues" evidence="1">
    <location>
        <begin position="31"/>
        <end position="40"/>
    </location>
</feature>
<sequence>MRWPARAPGTSPSPGAHRGPPGASWQSSSEPRVRCRDPTRSRPGPP</sequence>